<dbReference type="InterPro" id="IPR036291">
    <property type="entry name" value="NAD(P)-bd_dom_sf"/>
</dbReference>
<dbReference type="PANTHER" id="PTHR24320">
    <property type="entry name" value="RETINOL DEHYDROGENASE"/>
    <property type="match status" value="1"/>
</dbReference>
<dbReference type="InterPro" id="IPR002347">
    <property type="entry name" value="SDR_fam"/>
</dbReference>
<dbReference type="PRINTS" id="PR00081">
    <property type="entry name" value="GDHRDH"/>
</dbReference>
<reference evidence="4" key="1">
    <citation type="journal article" date="2019" name="Int. J. Syst. Evol. Microbiol.">
        <title>The Global Catalogue of Microorganisms (GCM) 10K type strain sequencing project: providing services to taxonomists for standard genome sequencing and annotation.</title>
        <authorList>
            <consortium name="The Broad Institute Genomics Platform"/>
            <consortium name="The Broad Institute Genome Sequencing Center for Infectious Disease"/>
            <person name="Wu L."/>
            <person name="Ma J."/>
        </authorList>
    </citation>
    <scope>NUCLEOTIDE SEQUENCE [LARGE SCALE GENOMIC DNA]</scope>
    <source>
        <strain evidence="4">CCUG 43304</strain>
    </source>
</reference>
<proteinExistence type="inferred from homology"/>
<name>A0ABW1VEX6_9MICO</name>
<dbReference type="EMBL" id="JBHSTP010000002">
    <property type="protein sequence ID" value="MFC6356082.1"/>
    <property type="molecule type" value="Genomic_DNA"/>
</dbReference>
<keyword evidence="4" id="KW-1185">Reference proteome</keyword>
<dbReference type="RefSeq" id="WP_386730005.1">
    <property type="nucleotide sequence ID" value="NZ_JBHSTP010000002.1"/>
</dbReference>
<evidence type="ECO:0000256" key="1">
    <source>
        <dbReference type="ARBA" id="ARBA00006484"/>
    </source>
</evidence>
<dbReference type="Pfam" id="PF00106">
    <property type="entry name" value="adh_short"/>
    <property type="match status" value="1"/>
</dbReference>
<sequence length="319" mass="34138">MASMASRDAGRATLGWDPAILPSQAGKVFVVTGGNAGLGYFTSEQLASAGAHVVLACRNPQRSDAAANALRGRVPGASVSVISLDVADLHSVRAASSALLELDRIDGLVLNAGIVHPPRDRQVSLDGHELVFATNYLGHFALVARMLPALVRTRGSRVVALGSMISRVMDSALDDPQLERSYQRWRAYAQSKIAMQVFGFELDRRLHAANLPVSGLVAHPGYSVSGLSPRIAGVNDPSRLDRLVDKLQGCTAQSKEAGAWPIVRAAIDPDAVGGQYWGPRLLTKGRPVLQTPTRTSRDAAIAARLWQRSEEYSGIEFVM</sequence>
<organism evidence="3 4">
    <name type="scientific">Luethyella okanaganae</name>
    <dbReference type="NCBI Taxonomy" id="69372"/>
    <lineage>
        <taxon>Bacteria</taxon>
        <taxon>Bacillati</taxon>
        <taxon>Actinomycetota</taxon>
        <taxon>Actinomycetes</taxon>
        <taxon>Micrococcales</taxon>
        <taxon>Microbacteriaceae</taxon>
        <taxon>Luethyella</taxon>
    </lineage>
</organism>
<evidence type="ECO:0000256" key="2">
    <source>
        <dbReference type="ARBA" id="ARBA00023002"/>
    </source>
</evidence>
<keyword evidence="2" id="KW-0560">Oxidoreductase</keyword>
<dbReference type="Proteomes" id="UP001596306">
    <property type="component" value="Unassembled WGS sequence"/>
</dbReference>
<protein>
    <submittedName>
        <fullName evidence="3">SDR family NAD(P)-dependent oxidoreductase</fullName>
    </submittedName>
</protein>
<evidence type="ECO:0000313" key="4">
    <source>
        <dbReference type="Proteomes" id="UP001596306"/>
    </source>
</evidence>
<comment type="caution">
    <text evidence="3">The sequence shown here is derived from an EMBL/GenBank/DDBJ whole genome shotgun (WGS) entry which is preliminary data.</text>
</comment>
<evidence type="ECO:0000313" key="3">
    <source>
        <dbReference type="EMBL" id="MFC6356082.1"/>
    </source>
</evidence>
<accession>A0ABW1VEX6</accession>
<dbReference type="Gene3D" id="3.40.50.720">
    <property type="entry name" value="NAD(P)-binding Rossmann-like Domain"/>
    <property type="match status" value="1"/>
</dbReference>
<gene>
    <name evidence="3" type="ORF">ACFQB0_08185</name>
</gene>
<comment type="similarity">
    <text evidence="1">Belongs to the short-chain dehydrogenases/reductases (SDR) family.</text>
</comment>
<dbReference type="PANTHER" id="PTHR24320:SF148">
    <property type="entry name" value="NAD(P)-BINDING ROSSMANN-FOLD SUPERFAMILY PROTEIN"/>
    <property type="match status" value="1"/>
</dbReference>
<dbReference type="SUPFAM" id="SSF51735">
    <property type="entry name" value="NAD(P)-binding Rossmann-fold domains"/>
    <property type="match status" value="1"/>
</dbReference>